<evidence type="ECO:0000313" key="3">
    <source>
        <dbReference type="Proteomes" id="UP000245431"/>
    </source>
</evidence>
<gene>
    <name evidence="2" type="ORF">PVE_R2G0668</name>
</gene>
<keyword evidence="1" id="KW-0472">Membrane</keyword>
<accession>A0A1D3K8J6</accession>
<organism evidence="2 3">
    <name type="scientific">Pseudomonas veronii 1YdBTEX2</name>
    <dbReference type="NCBI Taxonomy" id="1295141"/>
    <lineage>
        <taxon>Bacteria</taxon>
        <taxon>Pseudomonadati</taxon>
        <taxon>Pseudomonadota</taxon>
        <taxon>Gammaproteobacteria</taxon>
        <taxon>Pseudomonadales</taxon>
        <taxon>Pseudomonadaceae</taxon>
        <taxon>Pseudomonas</taxon>
    </lineage>
</organism>
<dbReference type="EMBL" id="LT599584">
    <property type="protein sequence ID" value="SBW84694.1"/>
    <property type="molecule type" value="Genomic_DNA"/>
</dbReference>
<evidence type="ECO:0000256" key="1">
    <source>
        <dbReference type="SAM" id="Phobius"/>
    </source>
</evidence>
<sequence>MQIAQIREFLLQHQYDSKPVCIARSIRTVFRVAVIYPAILSACIVALIGMQGRGFAEVPYRMLSTVETAQRLAGAHQVIPGQVLIERCADKPIEPSSLPHHQIVCGSHTVESISIDQLASQQGALIRATYFIIVGTFGFLELYRSFKKFRRRANA</sequence>
<feature type="transmembrane region" description="Helical" evidence="1">
    <location>
        <begin position="28"/>
        <end position="50"/>
    </location>
</feature>
<keyword evidence="1" id="KW-1133">Transmembrane helix</keyword>
<dbReference type="Proteomes" id="UP000245431">
    <property type="component" value="Chromosome PVE_r2"/>
</dbReference>
<proteinExistence type="predicted"/>
<feature type="transmembrane region" description="Helical" evidence="1">
    <location>
        <begin position="124"/>
        <end position="143"/>
    </location>
</feature>
<keyword evidence="1" id="KW-0812">Transmembrane</keyword>
<name>A0A1D3K8J6_PSEVE</name>
<reference evidence="3" key="1">
    <citation type="submission" date="2016-07" db="EMBL/GenBank/DDBJ databases">
        <authorList>
            <person name="Florea S."/>
            <person name="Webb J.S."/>
            <person name="Jaromczyk J."/>
            <person name="Schardl C.L."/>
        </authorList>
    </citation>
    <scope>NUCLEOTIDE SEQUENCE [LARGE SCALE GENOMIC DNA]</scope>
    <source>
        <strain evidence="3">1YdBTEX2</strain>
    </source>
</reference>
<evidence type="ECO:0000313" key="2">
    <source>
        <dbReference type="EMBL" id="SBW84694.1"/>
    </source>
</evidence>
<protein>
    <submittedName>
        <fullName evidence="2">Membrane protein</fullName>
    </submittedName>
</protein>
<dbReference type="AlphaFoldDB" id="A0A1D3K8J6"/>